<protein>
    <recommendedName>
        <fullName evidence="1">Peptidase M28 domain-containing protein</fullName>
    </recommendedName>
</protein>
<name>A0A6V8K6E9_9ACTN</name>
<comment type="caution">
    <text evidence="2">The sequence shown here is derived from an EMBL/GenBank/DDBJ whole genome shotgun (WGS) entry which is preliminary data.</text>
</comment>
<evidence type="ECO:0000313" key="3">
    <source>
        <dbReference type="Proteomes" id="UP000482800"/>
    </source>
</evidence>
<feature type="domain" description="Peptidase M28" evidence="1">
    <location>
        <begin position="224"/>
        <end position="423"/>
    </location>
</feature>
<dbReference type="Pfam" id="PF04389">
    <property type="entry name" value="Peptidase_M28"/>
    <property type="match status" value="1"/>
</dbReference>
<accession>A0A6V8K6E9</accession>
<sequence>MVAWIAEVVDQGIRRPGYPADEWVERWGAERFTEIGLRDVRLEPVETTCWLPRAHATLRVWPAGRPEAAVDFTGLALPFTAPTEGTEGTLAAMAGESDVSGRFAVQEITLTTIPQAHMATKATASYDPEGAFADSFQTLPLDLVNGLGFDAAIAAGATAYVGLLTGAPWETHDYYWPYDATARPIPGLWLSPSDGRRLLELMAAGEHEARIVSDAEIVQRTTHNVIGTLPGASDHWVVVATHHDAPWASAVEDGSGIALVLAQAKLWASVPAEQRPHNLMFLLTTGHMARAAGTEAFVRDHADLLPELVLELHLEHAARRCVVQDGALVPTADPETRWWFTTRSPELEKNVLDALQGEDVGRSWILPPTALGPMPLTDGAFFHPAGVPLVQFITLPMYLFDPADTMDKVHEASLEPLTRAVARIVQGTEGVKPDGFRPAD</sequence>
<reference evidence="2 3" key="1">
    <citation type="submission" date="2020-03" db="EMBL/GenBank/DDBJ databases">
        <title>Whole genome shotgun sequence of Phytohabitans houttuyneae NBRC 108639.</title>
        <authorList>
            <person name="Komaki H."/>
            <person name="Tamura T."/>
        </authorList>
    </citation>
    <scope>NUCLEOTIDE SEQUENCE [LARGE SCALE GENOMIC DNA]</scope>
    <source>
        <strain evidence="2 3">NBRC 108639</strain>
    </source>
</reference>
<gene>
    <name evidence="2" type="ORF">Phou_049520</name>
</gene>
<proteinExistence type="predicted"/>
<dbReference type="RefSeq" id="WP_173059032.1">
    <property type="nucleotide sequence ID" value="NZ_BLPF01000002.1"/>
</dbReference>
<keyword evidence="3" id="KW-1185">Reference proteome</keyword>
<dbReference type="InterPro" id="IPR007484">
    <property type="entry name" value="Peptidase_M28"/>
</dbReference>
<dbReference type="EMBL" id="BLPF01000002">
    <property type="protein sequence ID" value="GFJ80772.1"/>
    <property type="molecule type" value="Genomic_DNA"/>
</dbReference>
<evidence type="ECO:0000313" key="2">
    <source>
        <dbReference type="EMBL" id="GFJ80772.1"/>
    </source>
</evidence>
<dbReference type="Proteomes" id="UP000482800">
    <property type="component" value="Unassembled WGS sequence"/>
</dbReference>
<evidence type="ECO:0000259" key="1">
    <source>
        <dbReference type="Pfam" id="PF04389"/>
    </source>
</evidence>
<dbReference type="SUPFAM" id="SSF53187">
    <property type="entry name" value="Zn-dependent exopeptidases"/>
    <property type="match status" value="1"/>
</dbReference>
<dbReference type="AlphaFoldDB" id="A0A6V8K6E9"/>
<dbReference type="Gene3D" id="3.50.30.30">
    <property type="match status" value="1"/>
</dbReference>
<reference evidence="2 3" key="2">
    <citation type="submission" date="2020-03" db="EMBL/GenBank/DDBJ databases">
        <authorList>
            <person name="Ichikawa N."/>
            <person name="Kimura A."/>
            <person name="Kitahashi Y."/>
            <person name="Uohara A."/>
        </authorList>
    </citation>
    <scope>NUCLEOTIDE SEQUENCE [LARGE SCALE GENOMIC DNA]</scope>
    <source>
        <strain evidence="2 3">NBRC 108639</strain>
    </source>
</reference>
<organism evidence="2 3">
    <name type="scientific">Phytohabitans houttuyneae</name>
    <dbReference type="NCBI Taxonomy" id="1076126"/>
    <lineage>
        <taxon>Bacteria</taxon>
        <taxon>Bacillati</taxon>
        <taxon>Actinomycetota</taxon>
        <taxon>Actinomycetes</taxon>
        <taxon>Micromonosporales</taxon>
        <taxon>Micromonosporaceae</taxon>
    </lineage>
</organism>
<dbReference type="Gene3D" id="3.40.630.10">
    <property type="entry name" value="Zn peptidases"/>
    <property type="match status" value="1"/>
</dbReference>